<accession>A0A3D9L0W8</accession>
<evidence type="ECO:0000256" key="1">
    <source>
        <dbReference type="ARBA" id="ARBA00022729"/>
    </source>
</evidence>
<dbReference type="SUPFAM" id="SSF48452">
    <property type="entry name" value="TPR-like"/>
    <property type="match status" value="1"/>
</dbReference>
<dbReference type="AlphaFoldDB" id="A0A3D9L0W8"/>
<dbReference type="SUPFAM" id="SSF52833">
    <property type="entry name" value="Thioredoxin-like"/>
    <property type="match status" value="1"/>
</dbReference>
<evidence type="ECO:0000259" key="2">
    <source>
        <dbReference type="PROSITE" id="PS51352"/>
    </source>
</evidence>
<dbReference type="PROSITE" id="PS51352">
    <property type="entry name" value="THIOREDOXIN_2"/>
    <property type="match status" value="1"/>
</dbReference>
<dbReference type="OrthoDB" id="645813at2"/>
<sequence>MTKLWFFAAMCVLVGFKTQAQDEGIVFRDISWDEALQAAADESKPIFLEGYVHWSQPCAVLEKYVFTDQEVGAFFNENFVNIRLDMDDFPGAQLGELHGVDSYPTLLFLDAEGELIHRGCGAVETNELIALGRQALGDSTLRWYQEQFAAGERSNTFLVNFSLLLADACMESTFLVDTFFAETPKEQWVDEVAWNMINLNISDVHSEQFQYLLTQQQAFADRYGKDTVEAKIYTVLLDQLIAIYEGEDLTLFATQSLEKLMQEVDFARQDELLSLTQLKTADLKANWKKYGASAVKVVDEQDVTDPDQLNEFGWKFYLFVEDQAHLAKAAEWMKQVITTYPNATYLDTYASLQYKLGNSKAAVKYGKQALQAAELELEDLMHYREQLAMFEAELD</sequence>
<dbReference type="Pfam" id="PF13899">
    <property type="entry name" value="Thioredoxin_7"/>
    <property type="match status" value="1"/>
</dbReference>
<gene>
    <name evidence="3" type="ORF">C7460_114131</name>
</gene>
<evidence type="ECO:0000313" key="4">
    <source>
        <dbReference type="Proteomes" id="UP000256779"/>
    </source>
</evidence>
<keyword evidence="1" id="KW-0732">Signal</keyword>
<dbReference type="GO" id="GO:0006950">
    <property type="term" value="P:response to stress"/>
    <property type="evidence" value="ECO:0007669"/>
    <property type="project" value="UniProtKB-ARBA"/>
</dbReference>
<name>A0A3D9L0W8_MARFU</name>
<organism evidence="3 4">
    <name type="scientific">Marinoscillum furvescens DSM 4134</name>
    <dbReference type="NCBI Taxonomy" id="1122208"/>
    <lineage>
        <taxon>Bacteria</taxon>
        <taxon>Pseudomonadati</taxon>
        <taxon>Bacteroidota</taxon>
        <taxon>Cytophagia</taxon>
        <taxon>Cytophagales</taxon>
        <taxon>Reichenbachiellaceae</taxon>
        <taxon>Marinoscillum</taxon>
    </lineage>
</organism>
<keyword evidence="4" id="KW-1185">Reference proteome</keyword>
<proteinExistence type="predicted"/>
<dbReference type="InterPro" id="IPR051099">
    <property type="entry name" value="AGR/TXD"/>
</dbReference>
<dbReference type="InterPro" id="IPR036249">
    <property type="entry name" value="Thioredoxin-like_sf"/>
</dbReference>
<reference evidence="3 4" key="1">
    <citation type="submission" date="2018-07" db="EMBL/GenBank/DDBJ databases">
        <title>Genomic Encyclopedia of Type Strains, Phase IV (KMG-IV): sequencing the most valuable type-strain genomes for metagenomic binning, comparative biology and taxonomic classification.</title>
        <authorList>
            <person name="Goeker M."/>
        </authorList>
    </citation>
    <scope>NUCLEOTIDE SEQUENCE [LARGE SCALE GENOMIC DNA]</scope>
    <source>
        <strain evidence="3 4">DSM 4134</strain>
    </source>
</reference>
<dbReference type="PANTHER" id="PTHR15337">
    <property type="entry name" value="ANTERIOR GRADIENT PROTEIN-RELATED"/>
    <property type="match status" value="1"/>
</dbReference>
<comment type="caution">
    <text evidence="3">The sequence shown here is derived from an EMBL/GenBank/DDBJ whole genome shotgun (WGS) entry which is preliminary data.</text>
</comment>
<dbReference type="InterPro" id="IPR013766">
    <property type="entry name" value="Thioredoxin_domain"/>
</dbReference>
<feature type="domain" description="Thioredoxin" evidence="2">
    <location>
        <begin position="7"/>
        <end position="137"/>
    </location>
</feature>
<dbReference type="RefSeq" id="WP_115868954.1">
    <property type="nucleotide sequence ID" value="NZ_QREG01000014.1"/>
</dbReference>
<dbReference type="PANTHER" id="PTHR15337:SF11">
    <property type="entry name" value="THIOREDOXIN DOMAIN-CONTAINING PROTEIN"/>
    <property type="match status" value="1"/>
</dbReference>
<dbReference type="Proteomes" id="UP000256779">
    <property type="component" value="Unassembled WGS sequence"/>
</dbReference>
<dbReference type="InterPro" id="IPR011990">
    <property type="entry name" value="TPR-like_helical_dom_sf"/>
</dbReference>
<dbReference type="Gene3D" id="3.40.30.10">
    <property type="entry name" value="Glutaredoxin"/>
    <property type="match status" value="1"/>
</dbReference>
<dbReference type="EMBL" id="QREG01000014">
    <property type="protein sequence ID" value="RED96673.1"/>
    <property type="molecule type" value="Genomic_DNA"/>
</dbReference>
<evidence type="ECO:0000313" key="3">
    <source>
        <dbReference type="EMBL" id="RED96673.1"/>
    </source>
</evidence>
<protein>
    <submittedName>
        <fullName evidence="3">Thioredoxin-like protein</fullName>
    </submittedName>
</protein>